<dbReference type="AlphaFoldDB" id="A0A183TX31"/>
<reference evidence="3" key="1">
    <citation type="submission" date="2016-06" db="UniProtKB">
        <authorList>
            <consortium name="WormBaseParasite"/>
        </authorList>
    </citation>
    <scope>IDENTIFICATION</scope>
</reference>
<evidence type="ECO:0000313" key="2">
    <source>
        <dbReference type="Proteomes" id="UP000050794"/>
    </source>
</evidence>
<protein>
    <submittedName>
        <fullName evidence="3">ThiF domain-containing protein</fullName>
    </submittedName>
</protein>
<reference evidence="1 2" key="2">
    <citation type="submission" date="2018-11" db="EMBL/GenBank/DDBJ databases">
        <authorList>
            <consortium name="Pathogen Informatics"/>
        </authorList>
    </citation>
    <scope>NUCLEOTIDE SEQUENCE [LARGE SCALE GENOMIC DNA]</scope>
</reference>
<sequence length="94" mass="10292">MPLDDSVRANGNISPTCAYCSLLHHPLAGLQFGADVTAKLIADVYSQQSAKLKNKSKNDDVTRSPNSKRVHFDFDVQRFVYSDDGESDDSGVCI</sequence>
<dbReference type="Proteomes" id="UP000050794">
    <property type="component" value="Unassembled WGS sequence"/>
</dbReference>
<name>A0A183TX31_TOXCA</name>
<dbReference type="EMBL" id="UYWY01000456">
    <property type="protein sequence ID" value="VDM24891.1"/>
    <property type="molecule type" value="Genomic_DNA"/>
</dbReference>
<keyword evidence="2" id="KW-1185">Reference proteome</keyword>
<dbReference type="WBParaSite" id="TCNE_0000080001-mRNA-1">
    <property type="protein sequence ID" value="TCNE_0000080001-mRNA-1"/>
    <property type="gene ID" value="TCNE_0000080001"/>
</dbReference>
<evidence type="ECO:0000313" key="3">
    <source>
        <dbReference type="WBParaSite" id="TCNE_0000080001-mRNA-1"/>
    </source>
</evidence>
<organism evidence="2 3">
    <name type="scientific">Toxocara canis</name>
    <name type="common">Canine roundworm</name>
    <dbReference type="NCBI Taxonomy" id="6265"/>
    <lineage>
        <taxon>Eukaryota</taxon>
        <taxon>Metazoa</taxon>
        <taxon>Ecdysozoa</taxon>
        <taxon>Nematoda</taxon>
        <taxon>Chromadorea</taxon>
        <taxon>Rhabditida</taxon>
        <taxon>Spirurina</taxon>
        <taxon>Ascaridomorpha</taxon>
        <taxon>Ascaridoidea</taxon>
        <taxon>Toxocaridae</taxon>
        <taxon>Toxocara</taxon>
    </lineage>
</organism>
<accession>A0A183TX31</accession>
<gene>
    <name evidence="1" type="ORF">TCNE_LOCUS802</name>
</gene>
<proteinExistence type="predicted"/>
<evidence type="ECO:0000313" key="1">
    <source>
        <dbReference type="EMBL" id="VDM24891.1"/>
    </source>
</evidence>